<dbReference type="InterPro" id="IPR050204">
    <property type="entry name" value="AraC_XylS_family_regulators"/>
</dbReference>
<dbReference type="SUPFAM" id="SSF46689">
    <property type="entry name" value="Homeodomain-like"/>
    <property type="match status" value="1"/>
</dbReference>
<reference evidence="6 7" key="1">
    <citation type="submission" date="2017-10" db="EMBL/GenBank/DDBJ databases">
        <title>Sequencing the genomes of 1000 actinobacteria strains.</title>
        <authorList>
            <person name="Klenk H.-P."/>
        </authorList>
    </citation>
    <scope>NUCLEOTIDE SEQUENCE [LARGE SCALE GENOMIC DNA]</scope>
    <source>
        <strain evidence="6 7">DSM 21798</strain>
    </source>
</reference>
<dbReference type="Gene3D" id="1.10.10.60">
    <property type="entry name" value="Homeodomain-like"/>
    <property type="match status" value="1"/>
</dbReference>
<accession>A0A2A9DUZ6</accession>
<name>A0A2A9DUZ6_9MICO</name>
<feature type="region of interest" description="Disordered" evidence="4">
    <location>
        <begin position="1"/>
        <end position="20"/>
    </location>
</feature>
<keyword evidence="3" id="KW-0804">Transcription</keyword>
<dbReference type="GO" id="GO:0043565">
    <property type="term" value="F:sequence-specific DNA binding"/>
    <property type="evidence" value="ECO:0007669"/>
    <property type="project" value="InterPro"/>
</dbReference>
<dbReference type="Pfam" id="PF12833">
    <property type="entry name" value="HTH_18"/>
    <property type="match status" value="1"/>
</dbReference>
<dbReference type="RefSeq" id="WP_098406345.1">
    <property type="nucleotide sequence ID" value="NZ_PDJE01000001.1"/>
</dbReference>
<evidence type="ECO:0000256" key="4">
    <source>
        <dbReference type="SAM" id="MobiDB-lite"/>
    </source>
</evidence>
<dbReference type="EMBL" id="PDJE01000001">
    <property type="protein sequence ID" value="PFG29812.1"/>
    <property type="molecule type" value="Genomic_DNA"/>
</dbReference>
<keyword evidence="7" id="KW-1185">Reference proteome</keyword>
<organism evidence="6 7">
    <name type="scientific">Paramicrobacterium agarici</name>
    <dbReference type="NCBI Taxonomy" id="630514"/>
    <lineage>
        <taxon>Bacteria</taxon>
        <taxon>Bacillati</taxon>
        <taxon>Actinomycetota</taxon>
        <taxon>Actinomycetes</taxon>
        <taxon>Micrococcales</taxon>
        <taxon>Microbacteriaceae</taxon>
        <taxon>Paramicrobacterium</taxon>
    </lineage>
</organism>
<dbReference type="PROSITE" id="PS01124">
    <property type="entry name" value="HTH_ARAC_FAMILY_2"/>
    <property type="match status" value="1"/>
</dbReference>
<evidence type="ECO:0000256" key="2">
    <source>
        <dbReference type="ARBA" id="ARBA00023125"/>
    </source>
</evidence>
<dbReference type="InterPro" id="IPR020449">
    <property type="entry name" value="Tscrpt_reg_AraC-type_HTH"/>
</dbReference>
<dbReference type="SMART" id="SM00342">
    <property type="entry name" value="HTH_ARAC"/>
    <property type="match status" value="1"/>
</dbReference>
<evidence type="ECO:0000259" key="5">
    <source>
        <dbReference type="PROSITE" id="PS01124"/>
    </source>
</evidence>
<sequence length="326" mass="35011">MSLPKPQVSAPPTAQAPDSARPLNFAEFSHAVSQSFVPLRVTAPAHRGFRGAIAAVERDGVHASIVEAGKHAVERTPELIARGDAPYFKLSVQLSGTGMLVQDGREALLSPGDIAIYSTERPYVLEFNREFSTLVLMFDHDALGIAPDTLSQMTAVCMRHDSALTRVITPFLTGLAANLDVLNGPAGTRLARAAVDLTTTLYAAELGSTASASPKAALTSSIMRYIDENLASTTLDPQSIAAANHVSVRYLHALFSEQGTTVSTWVRQRRLENCRRDLTAPEFADLPVAAIAARWGFIDAAHFSRAFKASFGCPPSELRRQVLDAA</sequence>
<keyword evidence="2 6" id="KW-0238">DNA-binding</keyword>
<dbReference type="PANTHER" id="PTHR46796:SF6">
    <property type="entry name" value="ARAC SUBFAMILY"/>
    <property type="match status" value="1"/>
</dbReference>
<evidence type="ECO:0000313" key="6">
    <source>
        <dbReference type="EMBL" id="PFG29812.1"/>
    </source>
</evidence>
<dbReference type="PANTHER" id="PTHR46796">
    <property type="entry name" value="HTH-TYPE TRANSCRIPTIONAL ACTIVATOR RHAS-RELATED"/>
    <property type="match status" value="1"/>
</dbReference>
<dbReference type="AlphaFoldDB" id="A0A2A9DUZ6"/>
<feature type="domain" description="HTH araC/xylS-type" evidence="5">
    <location>
        <begin position="220"/>
        <end position="321"/>
    </location>
</feature>
<evidence type="ECO:0000256" key="1">
    <source>
        <dbReference type="ARBA" id="ARBA00023015"/>
    </source>
</evidence>
<dbReference type="InterPro" id="IPR009057">
    <property type="entry name" value="Homeodomain-like_sf"/>
</dbReference>
<comment type="caution">
    <text evidence="6">The sequence shown here is derived from an EMBL/GenBank/DDBJ whole genome shotgun (WGS) entry which is preliminary data.</text>
</comment>
<dbReference type="Proteomes" id="UP000221369">
    <property type="component" value="Unassembled WGS sequence"/>
</dbReference>
<dbReference type="InterPro" id="IPR035418">
    <property type="entry name" value="AraC-bd_2"/>
</dbReference>
<keyword evidence="1" id="KW-0805">Transcription regulation</keyword>
<dbReference type="GO" id="GO:0003700">
    <property type="term" value="F:DNA-binding transcription factor activity"/>
    <property type="evidence" value="ECO:0007669"/>
    <property type="project" value="InterPro"/>
</dbReference>
<evidence type="ECO:0000313" key="7">
    <source>
        <dbReference type="Proteomes" id="UP000221369"/>
    </source>
</evidence>
<protein>
    <submittedName>
        <fullName evidence="6">AraC-like DNA-binding protein</fullName>
    </submittedName>
</protein>
<proteinExistence type="predicted"/>
<gene>
    <name evidence="6" type="ORF">ATJ78_0727</name>
</gene>
<evidence type="ECO:0000256" key="3">
    <source>
        <dbReference type="ARBA" id="ARBA00023163"/>
    </source>
</evidence>
<dbReference type="Pfam" id="PF14525">
    <property type="entry name" value="AraC_binding_2"/>
    <property type="match status" value="1"/>
</dbReference>
<dbReference type="PRINTS" id="PR00032">
    <property type="entry name" value="HTHARAC"/>
</dbReference>
<dbReference type="InterPro" id="IPR018060">
    <property type="entry name" value="HTH_AraC"/>
</dbReference>